<dbReference type="PANTHER" id="PTHR24067">
    <property type="entry name" value="UBIQUITIN-CONJUGATING ENZYME E2"/>
    <property type="match status" value="1"/>
</dbReference>
<gene>
    <name evidence="3" type="ORF">KP79_PYT18963</name>
</gene>
<dbReference type="InterPro" id="IPR050113">
    <property type="entry name" value="Ub_conjugating_enzyme"/>
</dbReference>
<proteinExistence type="predicted"/>
<evidence type="ECO:0000313" key="3">
    <source>
        <dbReference type="EMBL" id="OWF55027.1"/>
    </source>
</evidence>
<dbReference type="Gene3D" id="3.10.110.10">
    <property type="entry name" value="Ubiquitin Conjugating Enzyme"/>
    <property type="match status" value="1"/>
</dbReference>
<dbReference type="SUPFAM" id="SSF54495">
    <property type="entry name" value="UBC-like"/>
    <property type="match status" value="1"/>
</dbReference>
<feature type="compositionally biased region" description="Low complexity" evidence="1">
    <location>
        <begin position="687"/>
        <end position="698"/>
    </location>
</feature>
<organism evidence="3 4">
    <name type="scientific">Mizuhopecten yessoensis</name>
    <name type="common">Japanese scallop</name>
    <name type="synonym">Patinopecten yessoensis</name>
    <dbReference type="NCBI Taxonomy" id="6573"/>
    <lineage>
        <taxon>Eukaryota</taxon>
        <taxon>Metazoa</taxon>
        <taxon>Spiralia</taxon>
        <taxon>Lophotrochozoa</taxon>
        <taxon>Mollusca</taxon>
        <taxon>Bivalvia</taxon>
        <taxon>Autobranchia</taxon>
        <taxon>Pteriomorphia</taxon>
        <taxon>Pectinida</taxon>
        <taxon>Pectinoidea</taxon>
        <taxon>Pectinidae</taxon>
        <taxon>Mizuhopecten</taxon>
    </lineage>
</organism>
<dbReference type="SMART" id="SM00212">
    <property type="entry name" value="UBCc"/>
    <property type="match status" value="1"/>
</dbReference>
<protein>
    <submittedName>
        <fullName evidence="3">Ubiquitin-conjugating enzyme E2 J1</fullName>
    </submittedName>
</protein>
<dbReference type="InterPro" id="IPR000608">
    <property type="entry name" value="UBC"/>
</dbReference>
<keyword evidence="4" id="KW-1185">Reference proteome</keyword>
<sequence>MSTNQQTKRAIKRLMQDLSELRREPVENVSAYPLDANMFEWHCNFKHEDIIYHLLLFFPENYPYDSPSAEFVPVGFRYNSGATKPGKKGTKVCLDIFSDFADIHTEWKDQKSVGWSPGYTIQTVLLNVVAFLAETQSGDSYWMQDATKVNLNLSQKFVCDDCGHTYKKPFPSLDHGKPETKKKVDAKSKKGEPIPGIIDYMSKEVFNKGIPKSDSELFGYGLIVSGPKHRPSLTTPCETLSLESYESMKKATGSVKSVMREDISYFLPMFIHPPHGNKIREVFESTLKECAVILPKCNPKKTPIEEMVIKVIPNLMSATVVEFSKGTQHTSDNALNGYFTLHRLLLWALDTYPTLQKEIDNRLKTFIDKEEERTKKACPHIGEWLMLLTASSKYRWEGAADAYLSESWKRHVMWYVKDDSQLGFLDTDKKIRIKETFERTQVSRKLLAFQVLFLDIAMPKGMSRDAMKKRYDDNMGFPTNQMVANMKISIQKIGDAKTYQDWFKVVNLEPPTDDEIYNRLVASVKYAIYTNGYHWTFWKTGGGWNAVLAKYKPYVPKDKTAKDDDEAGSSKGCKGKGKGKVKKAESSDDDEEDEPAPAKPVGKGRGKGKAAPVPKPAPKGGGKGKATPAPKPAPKGRGKGKAKVVLQDSDSEDEMEVEPAPAKGRGRGQKRKAEEPAGPKAKKGKPGKAAAAPKGRKK</sequence>
<name>A0A210R234_MIZYE</name>
<dbReference type="OrthoDB" id="109543at2759"/>
<dbReference type="AlphaFoldDB" id="A0A210R234"/>
<dbReference type="Pfam" id="PF00179">
    <property type="entry name" value="UQ_con"/>
    <property type="match status" value="1"/>
</dbReference>
<evidence type="ECO:0000259" key="2">
    <source>
        <dbReference type="PROSITE" id="PS50127"/>
    </source>
</evidence>
<reference evidence="3 4" key="1">
    <citation type="journal article" date="2017" name="Nat. Ecol. Evol.">
        <title>Scallop genome provides insights into evolution of bilaterian karyotype and development.</title>
        <authorList>
            <person name="Wang S."/>
            <person name="Zhang J."/>
            <person name="Jiao W."/>
            <person name="Li J."/>
            <person name="Xun X."/>
            <person name="Sun Y."/>
            <person name="Guo X."/>
            <person name="Huan P."/>
            <person name="Dong B."/>
            <person name="Zhang L."/>
            <person name="Hu X."/>
            <person name="Sun X."/>
            <person name="Wang J."/>
            <person name="Zhao C."/>
            <person name="Wang Y."/>
            <person name="Wang D."/>
            <person name="Huang X."/>
            <person name="Wang R."/>
            <person name="Lv J."/>
            <person name="Li Y."/>
            <person name="Zhang Z."/>
            <person name="Liu B."/>
            <person name="Lu W."/>
            <person name="Hui Y."/>
            <person name="Liang J."/>
            <person name="Zhou Z."/>
            <person name="Hou R."/>
            <person name="Li X."/>
            <person name="Liu Y."/>
            <person name="Li H."/>
            <person name="Ning X."/>
            <person name="Lin Y."/>
            <person name="Zhao L."/>
            <person name="Xing Q."/>
            <person name="Dou J."/>
            <person name="Li Y."/>
            <person name="Mao J."/>
            <person name="Guo H."/>
            <person name="Dou H."/>
            <person name="Li T."/>
            <person name="Mu C."/>
            <person name="Jiang W."/>
            <person name="Fu Q."/>
            <person name="Fu X."/>
            <person name="Miao Y."/>
            <person name="Liu J."/>
            <person name="Yu Q."/>
            <person name="Li R."/>
            <person name="Liao H."/>
            <person name="Li X."/>
            <person name="Kong Y."/>
            <person name="Jiang Z."/>
            <person name="Chourrout D."/>
            <person name="Li R."/>
            <person name="Bao Z."/>
        </authorList>
    </citation>
    <scope>NUCLEOTIDE SEQUENCE [LARGE SCALE GENOMIC DNA]</scope>
    <source>
        <strain evidence="3 4">PY_sf001</strain>
    </source>
</reference>
<dbReference type="EMBL" id="NEDP02000779">
    <property type="protein sequence ID" value="OWF55027.1"/>
    <property type="molecule type" value="Genomic_DNA"/>
</dbReference>
<dbReference type="STRING" id="6573.A0A210R234"/>
<comment type="caution">
    <text evidence="3">The sequence shown here is derived from an EMBL/GenBank/DDBJ whole genome shotgun (WGS) entry which is preliminary data.</text>
</comment>
<evidence type="ECO:0000313" key="4">
    <source>
        <dbReference type="Proteomes" id="UP000242188"/>
    </source>
</evidence>
<feature type="region of interest" description="Disordered" evidence="1">
    <location>
        <begin position="557"/>
        <end position="698"/>
    </location>
</feature>
<evidence type="ECO:0000256" key="1">
    <source>
        <dbReference type="SAM" id="MobiDB-lite"/>
    </source>
</evidence>
<dbReference type="InterPro" id="IPR016135">
    <property type="entry name" value="UBQ-conjugating_enzyme/RWD"/>
</dbReference>
<feature type="domain" description="UBC core" evidence="2">
    <location>
        <begin position="9"/>
        <end position="170"/>
    </location>
</feature>
<dbReference type="Proteomes" id="UP000242188">
    <property type="component" value="Unassembled WGS sequence"/>
</dbReference>
<dbReference type="PROSITE" id="PS50127">
    <property type="entry name" value="UBC_2"/>
    <property type="match status" value="1"/>
</dbReference>
<accession>A0A210R234</accession>
<dbReference type="CDD" id="cd23955">
    <property type="entry name" value="UBCc_invertebrate"/>
    <property type="match status" value="1"/>
</dbReference>